<accession>A0A8U0HYM0</accession>
<dbReference type="AlphaFoldDB" id="A0A8U0HYM0"/>
<dbReference type="InterPro" id="IPR025701">
    <property type="entry name" value="UBQ-conjugat_E2_E"/>
</dbReference>
<dbReference type="EMBL" id="CP096659">
    <property type="protein sequence ID" value="UPV75883.1"/>
    <property type="molecule type" value="Genomic_DNA"/>
</dbReference>
<dbReference type="KEGG" id="halx:M0R89_07445"/>
<keyword evidence="2" id="KW-1185">Reference proteome</keyword>
<evidence type="ECO:0000313" key="1">
    <source>
        <dbReference type="EMBL" id="UPV75883.1"/>
    </source>
</evidence>
<dbReference type="GeneID" id="72185022"/>
<name>A0A8U0HYM0_9EURY</name>
<gene>
    <name evidence="1" type="ORF">M0R89_07445</name>
</gene>
<dbReference type="Pfam" id="PF14462">
    <property type="entry name" value="Prok-E2_E"/>
    <property type="match status" value="1"/>
</dbReference>
<organism evidence="1 2">
    <name type="scientific">Halorussus limi</name>
    <dbReference type="NCBI Taxonomy" id="2938695"/>
    <lineage>
        <taxon>Archaea</taxon>
        <taxon>Methanobacteriati</taxon>
        <taxon>Methanobacteriota</taxon>
        <taxon>Stenosarchaea group</taxon>
        <taxon>Halobacteria</taxon>
        <taxon>Halobacteriales</taxon>
        <taxon>Haladaptataceae</taxon>
        <taxon>Halorussus</taxon>
    </lineage>
</organism>
<dbReference type="RefSeq" id="WP_248651920.1">
    <property type="nucleotide sequence ID" value="NZ_CP096659.1"/>
</dbReference>
<proteinExistence type="predicted"/>
<reference evidence="1 2" key="1">
    <citation type="submission" date="2022-04" db="EMBL/GenBank/DDBJ databases">
        <title>Diverse halophilic archaea isolated from saline environments.</title>
        <authorList>
            <person name="Cui H.-L."/>
        </authorList>
    </citation>
    <scope>NUCLEOTIDE SEQUENCE [LARGE SCALE GENOMIC DNA]</scope>
    <source>
        <strain evidence="1 2">XZYJT49</strain>
    </source>
</reference>
<dbReference type="Proteomes" id="UP000830729">
    <property type="component" value="Chromosome"/>
</dbReference>
<protein>
    <submittedName>
        <fullName evidence="1">Uncharacterized protein</fullName>
    </submittedName>
</protein>
<sequence length="137" mass="15946">MPGDNDLPDVLVADIETLEADGFDIDIKQSSTTAHVIFRDFELPEQFDPEITDLLVNIHGPRHYPRTALDMFWTETEVTLQNGELPEKADCTKRFAGREWRRFSWHRGDSSDPDWDPAYNDLVDHVAFIEQRLWELS</sequence>
<evidence type="ECO:0000313" key="2">
    <source>
        <dbReference type="Proteomes" id="UP000830729"/>
    </source>
</evidence>